<protein>
    <submittedName>
        <fullName evidence="1">Uncharacterized protein</fullName>
    </submittedName>
</protein>
<proteinExistence type="predicted"/>
<sequence length="204" mass="22492">MQRVYLGANPWQLQSGYVNPVNRAAGVASRASTGTECLLLVNWSLADDFEGLWQPPLPEFDGSVLDFIDPLVKEVVTAHGCEITDVQFVLKARWDLAGRLFHISNSQANPVTFGSLQSDAFEAIKAAFEAAGTNPWEGFTCTQICIHLIDSAVDSRGWGTFHLGCCPLSGETARDLMLALMCKLWKKDEYLQYKKGEDEGLLSM</sequence>
<name>A0ABY8U2H3_TETOB</name>
<dbReference type="Proteomes" id="UP001244341">
    <property type="component" value="Chromosome 6b"/>
</dbReference>
<evidence type="ECO:0000313" key="1">
    <source>
        <dbReference type="EMBL" id="WIA15652.1"/>
    </source>
</evidence>
<organism evidence="1 2">
    <name type="scientific">Tetradesmus obliquus</name>
    <name type="common">Green alga</name>
    <name type="synonym">Acutodesmus obliquus</name>
    <dbReference type="NCBI Taxonomy" id="3088"/>
    <lineage>
        <taxon>Eukaryota</taxon>
        <taxon>Viridiplantae</taxon>
        <taxon>Chlorophyta</taxon>
        <taxon>core chlorophytes</taxon>
        <taxon>Chlorophyceae</taxon>
        <taxon>CS clade</taxon>
        <taxon>Sphaeropleales</taxon>
        <taxon>Scenedesmaceae</taxon>
        <taxon>Tetradesmus</taxon>
    </lineage>
</organism>
<keyword evidence="2" id="KW-1185">Reference proteome</keyword>
<gene>
    <name evidence="1" type="ORF">OEZ85_002278</name>
</gene>
<accession>A0ABY8U2H3</accession>
<dbReference type="EMBL" id="CP126213">
    <property type="protein sequence ID" value="WIA15652.1"/>
    <property type="molecule type" value="Genomic_DNA"/>
</dbReference>
<evidence type="ECO:0000313" key="2">
    <source>
        <dbReference type="Proteomes" id="UP001244341"/>
    </source>
</evidence>
<reference evidence="1 2" key="1">
    <citation type="submission" date="2023-05" db="EMBL/GenBank/DDBJ databases">
        <title>A 100% complete, gapless, phased diploid assembly of the Scenedesmus obliquus UTEX 3031 genome.</title>
        <authorList>
            <person name="Biondi T.C."/>
            <person name="Hanschen E.R."/>
            <person name="Kwon T."/>
            <person name="Eng W."/>
            <person name="Kruse C.P.S."/>
            <person name="Koehler S.I."/>
            <person name="Kunde Y."/>
            <person name="Gleasner C.D."/>
            <person name="You Mak K.T."/>
            <person name="Polle J."/>
            <person name="Hovde B.T."/>
            <person name="Starkenburg S.R."/>
        </authorList>
    </citation>
    <scope>NUCLEOTIDE SEQUENCE [LARGE SCALE GENOMIC DNA]</scope>
    <source>
        <strain evidence="1 2">DOE0152z</strain>
    </source>
</reference>